<dbReference type="PROSITE" id="PS51891">
    <property type="entry name" value="CENP_V_GFA"/>
    <property type="match status" value="1"/>
</dbReference>
<protein>
    <submittedName>
        <fullName evidence="6">GFA family protein</fullName>
    </submittedName>
</protein>
<gene>
    <name evidence="6" type="ORF">EUA93_04075</name>
</gene>
<accession>A0A4Q2RXU4</accession>
<reference evidence="6 7" key="1">
    <citation type="submission" date="2019-01" db="EMBL/GenBank/DDBJ databases">
        <title>Novel species of Nocardioides.</title>
        <authorList>
            <person name="Liu Q."/>
            <person name="Xin Y.-H."/>
        </authorList>
    </citation>
    <scope>NUCLEOTIDE SEQUENCE [LARGE SCALE GENOMIC DNA]</scope>
    <source>
        <strain evidence="6 7">CGMCC 4.6882</strain>
    </source>
</reference>
<sequence>MASGGCLCGAVRYEVDGPLRDVWNCHCERCRRWTGHHLAASAAAASDVTVGDPSAVRWYAAAPGVHYGSCATCGSSLFWKVDAEPGHLSIAAGTLDQPTGLATTTAWWVSEAADYHRRADGLVEHDLEG</sequence>
<dbReference type="GO" id="GO:0016846">
    <property type="term" value="F:carbon-sulfur lyase activity"/>
    <property type="evidence" value="ECO:0007669"/>
    <property type="project" value="InterPro"/>
</dbReference>
<comment type="caution">
    <text evidence="6">The sequence shown here is derived from an EMBL/GenBank/DDBJ whole genome shotgun (WGS) entry which is preliminary data.</text>
</comment>
<dbReference type="OrthoDB" id="9786619at2"/>
<keyword evidence="2" id="KW-0479">Metal-binding</keyword>
<proteinExistence type="inferred from homology"/>
<comment type="similarity">
    <text evidence="1">Belongs to the Gfa family.</text>
</comment>
<organism evidence="6 7">
    <name type="scientific">Nocardioides oleivorans</name>
    <dbReference type="NCBI Taxonomy" id="273676"/>
    <lineage>
        <taxon>Bacteria</taxon>
        <taxon>Bacillati</taxon>
        <taxon>Actinomycetota</taxon>
        <taxon>Actinomycetes</taxon>
        <taxon>Propionibacteriales</taxon>
        <taxon>Nocardioidaceae</taxon>
        <taxon>Nocardioides</taxon>
    </lineage>
</organism>
<evidence type="ECO:0000256" key="3">
    <source>
        <dbReference type="ARBA" id="ARBA00022833"/>
    </source>
</evidence>
<dbReference type="RefSeq" id="WP_129398949.1">
    <property type="nucleotide sequence ID" value="NZ_SDWT01000001.1"/>
</dbReference>
<dbReference type="EMBL" id="SDWT01000001">
    <property type="protein sequence ID" value="RYB93606.1"/>
    <property type="molecule type" value="Genomic_DNA"/>
</dbReference>
<evidence type="ECO:0000313" key="7">
    <source>
        <dbReference type="Proteomes" id="UP000294071"/>
    </source>
</evidence>
<evidence type="ECO:0000259" key="5">
    <source>
        <dbReference type="PROSITE" id="PS51891"/>
    </source>
</evidence>
<name>A0A4Q2RXU4_9ACTN</name>
<dbReference type="GO" id="GO:0046872">
    <property type="term" value="F:metal ion binding"/>
    <property type="evidence" value="ECO:0007669"/>
    <property type="project" value="UniProtKB-KW"/>
</dbReference>
<evidence type="ECO:0000256" key="1">
    <source>
        <dbReference type="ARBA" id="ARBA00005495"/>
    </source>
</evidence>
<dbReference type="InterPro" id="IPR011057">
    <property type="entry name" value="Mss4-like_sf"/>
</dbReference>
<evidence type="ECO:0000313" key="6">
    <source>
        <dbReference type="EMBL" id="RYB93606.1"/>
    </source>
</evidence>
<dbReference type="PANTHER" id="PTHR33337">
    <property type="entry name" value="GFA DOMAIN-CONTAINING PROTEIN"/>
    <property type="match status" value="1"/>
</dbReference>
<feature type="domain" description="CENP-V/GFA" evidence="5">
    <location>
        <begin position="2"/>
        <end position="126"/>
    </location>
</feature>
<dbReference type="Gene3D" id="3.90.1590.10">
    <property type="entry name" value="glutathione-dependent formaldehyde- activating enzyme (gfa)"/>
    <property type="match status" value="1"/>
</dbReference>
<evidence type="ECO:0000256" key="4">
    <source>
        <dbReference type="ARBA" id="ARBA00023239"/>
    </source>
</evidence>
<keyword evidence="4" id="KW-0456">Lyase</keyword>
<dbReference type="InterPro" id="IPR006913">
    <property type="entry name" value="CENP-V/GFA"/>
</dbReference>
<dbReference type="Pfam" id="PF04828">
    <property type="entry name" value="GFA"/>
    <property type="match status" value="1"/>
</dbReference>
<dbReference type="Proteomes" id="UP000294071">
    <property type="component" value="Unassembled WGS sequence"/>
</dbReference>
<keyword evidence="3" id="KW-0862">Zinc</keyword>
<keyword evidence="7" id="KW-1185">Reference proteome</keyword>
<dbReference type="AlphaFoldDB" id="A0A4Q2RXU4"/>
<dbReference type="SUPFAM" id="SSF51316">
    <property type="entry name" value="Mss4-like"/>
    <property type="match status" value="1"/>
</dbReference>
<dbReference type="PANTHER" id="PTHR33337:SF40">
    <property type="entry name" value="CENP-V_GFA DOMAIN-CONTAINING PROTEIN-RELATED"/>
    <property type="match status" value="1"/>
</dbReference>
<evidence type="ECO:0000256" key="2">
    <source>
        <dbReference type="ARBA" id="ARBA00022723"/>
    </source>
</evidence>